<feature type="signal peptide" evidence="1">
    <location>
        <begin position="1"/>
        <end position="26"/>
    </location>
</feature>
<accession>A0A2N0VE29</accession>
<dbReference type="AlphaFoldDB" id="A0A2N0VE29"/>
<evidence type="ECO:0000313" key="2">
    <source>
        <dbReference type="EMBL" id="PKD42449.1"/>
    </source>
</evidence>
<name>A0A2N0VE29_9BACT</name>
<evidence type="ECO:0000313" key="3">
    <source>
        <dbReference type="Proteomes" id="UP000233398"/>
    </source>
</evidence>
<keyword evidence="1" id="KW-0732">Signal</keyword>
<keyword evidence="3" id="KW-1185">Reference proteome</keyword>
<dbReference type="EMBL" id="PISP01000006">
    <property type="protein sequence ID" value="PKD42449.1"/>
    <property type="molecule type" value="Genomic_DNA"/>
</dbReference>
<evidence type="ECO:0000256" key="1">
    <source>
        <dbReference type="SAM" id="SignalP"/>
    </source>
</evidence>
<dbReference type="Proteomes" id="UP000233398">
    <property type="component" value="Unassembled WGS sequence"/>
</dbReference>
<gene>
    <name evidence="2" type="ORF">CWD77_13605</name>
</gene>
<protein>
    <submittedName>
        <fullName evidence="2">Uncharacterized protein</fullName>
    </submittedName>
</protein>
<proteinExistence type="predicted"/>
<organism evidence="2 3">
    <name type="scientific">Rhodohalobacter barkolensis</name>
    <dbReference type="NCBI Taxonomy" id="2053187"/>
    <lineage>
        <taxon>Bacteria</taxon>
        <taxon>Pseudomonadati</taxon>
        <taxon>Balneolota</taxon>
        <taxon>Balneolia</taxon>
        <taxon>Balneolales</taxon>
        <taxon>Balneolaceae</taxon>
        <taxon>Rhodohalobacter</taxon>
    </lineage>
</organism>
<sequence>MRKVPKILLNFCLAATIAILSGIAVGSEFQKNDFYAGIEVNDVSGSKDLLFSTPYPALLLSEIMVDSGSEIEPKESGSASFLNTADLSFDNNAYLKKSKRILTSLTIQDLIFPFHTHF</sequence>
<dbReference type="RefSeq" id="WP_101074133.1">
    <property type="nucleotide sequence ID" value="NZ_PISP01000006.1"/>
</dbReference>
<reference evidence="2 3" key="1">
    <citation type="submission" date="2017-11" db="EMBL/GenBank/DDBJ databases">
        <title>Rhodohalobacter 15182 sp. nov., isolated from a salt lake.</title>
        <authorList>
            <person name="Han S."/>
        </authorList>
    </citation>
    <scope>NUCLEOTIDE SEQUENCE [LARGE SCALE GENOMIC DNA]</scope>
    <source>
        <strain evidence="2 3">15182</strain>
    </source>
</reference>
<comment type="caution">
    <text evidence="2">The sequence shown here is derived from an EMBL/GenBank/DDBJ whole genome shotgun (WGS) entry which is preliminary data.</text>
</comment>
<feature type="chain" id="PRO_5014793539" evidence="1">
    <location>
        <begin position="27"/>
        <end position="118"/>
    </location>
</feature>